<comment type="subcellular location">
    <subcellularLocation>
        <location evidence="12">Cell membrane</location>
        <topology evidence="12">Single-pass membrane protein</topology>
    </subcellularLocation>
    <subcellularLocation>
        <location evidence="11">Endomembrane system</location>
        <topology evidence="11">Single-pass membrane protein</topology>
    </subcellularLocation>
</comment>
<protein>
    <recommendedName>
        <fullName evidence="12">ATP synthase subunit b</fullName>
    </recommendedName>
    <alternativeName>
        <fullName evidence="12">ATP synthase F(0) sector subunit b</fullName>
    </alternativeName>
    <alternativeName>
        <fullName evidence="12">ATPase subunit I</fullName>
    </alternativeName>
    <alternativeName>
        <fullName evidence="12">F-type ATPase subunit b</fullName>
        <shortName evidence="12">F-ATPase subunit b</shortName>
    </alternativeName>
</protein>
<keyword evidence="3 12" id="KW-0138">CF(0)</keyword>
<reference evidence="15" key="1">
    <citation type="submission" date="2020-08" db="EMBL/GenBank/DDBJ databases">
        <title>Genome public.</title>
        <authorList>
            <person name="Liu C."/>
            <person name="Sun Q."/>
        </authorList>
    </citation>
    <scope>NUCLEOTIDE SEQUENCE</scope>
    <source>
        <strain evidence="15">NSJ-44</strain>
    </source>
</reference>
<dbReference type="InterPro" id="IPR002146">
    <property type="entry name" value="ATP_synth_b/b'su_bac/chlpt"/>
</dbReference>
<evidence type="ECO:0000256" key="12">
    <source>
        <dbReference type="HAMAP-Rule" id="MF_01398"/>
    </source>
</evidence>
<keyword evidence="2 12" id="KW-0813">Transport</keyword>
<evidence type="ECO:0000256" key="8">
    <source>
        <dbReference type="ARBA" id="ARBA00023136"/>
    </source>
</evidence>
<evidence type="ECO:0000256" key="5">
    <source>
        <dbReference type="ARBA" id="ARBA00022781"/>
    </source>
</evidence>
<evidence type="ECO:0000256" key="1">
    <source>
        <dbReference type="ARBA" id="ARBA00005513"/>
    </source>
</evidence>
<dbReference type="GO" id="GO:0046961">
    <property type="term" value="F:proton-transporting ATPase activity, rotational mechanism"/>
    <property type="evidence" value="ECO:0007669"/>
    <property type="project" value="TreeGrafter"/>
</dbReference>
<feature type="transmembrane region" description="Helical" evidence="12">
    <location>
        <begin position="6"/>
        <end position="27"/>
    </location>
</feature>
<keyword evidence="7 12" id="KW-0406">Ion transport</keyword>
<dbReference type="GO" id="GO:0012505">
    <property type="term" value="C:endomembrane system"/>
    <property type="evidence" value="ECO:0007669"/>
    <property type="project" value="UniProtKB-SubCell"/>
</dbReference>
<sequence length="158" mass="17840">MSIDIVSVLLIIANVLVLYFVLNKLLYKPIAKFIGRREEAIGRARDQINRGKTAEADAKARAEEILAQARAQAEKLSAQIQEDGRARADAMVAQAREQAEGIVQKAREQMESEREQMRRQVREEAVGSALALTSKMLKREVTRENNQDMIDEYLEKVG</sequence>
<keyword evidence="4 12" id="KW-0812">Transmembrane</keyword>
<proteinExistence type="inferred from homology"/>
<evidence type="ECO:0000256" key="4">
    <source>
        <dbReference type="ARBA" id="ARBA00022692"/>
    </source>
</evidence>
<dbReference type="Proteomes" id="UP000654279">
    <property type="component" value="Unassembled WGS sequence"/>
</dbReference>
<dbReference type="InterPro" id="IPR005864">
    <property type="entry name" value="ATP_synth_F0_bsu_bac"/>
</dbReference>
<evidence type="ECO:0000256" key="14">
    <source>
        <dbReference type="SAM" id="Coils"/>
    </source>
</evidence>
<keyword evidence="5 12" id="KW-0375">Hydrogen ion transport</keyword>
<evidence type="ECO:0000256" key="3">
    <source>
        <dbReference type="ARBA" id="ARBA00022547"/>
    </source>
</evidence>
<comment type="caution">
    <text evidence="15">The sequence shown here is derived from an EMBL/GenBank/DDBJ whole genome shotgun (WGS) entry which is preliminary data.</text>
</comment>
<evidence type="ECO:0000256" key="2">
    <source>
        <dbReference type="ARBA" id="ARBA00022448"/>
    </source>
</evidence>
<dbReference type="CDD" id="cd06503">
    <property type="entry name" value="ATP-synt_Fo_b"/>
    <property type="match status" value="1"/>
</dbReference>
<dbReference type="HAMAP" id="MF_01398">
    <property type="entry name" value="ATP_synth_b_bprime"/>
    <property type="match status" value="1"/>
</dbReference>
<dbReference type="InterPro" id="IPR050059">
    <property type="entry name" value="ATP_synthase_B_chain"/>
</dbReference>
<evidence type="ECO:0000256" key="13">
    <source>
        <dbReference type="RuleBase" id="RU003848"/>
    </source>
</evidence>
<organism evidence="15 16">
    <name type="scientific">Luoshenia tenuis</name>
    <dbReference type="NCBI Taxonomy" id="2763654"/>
    <lineage>
        <taxon>Bacteria</taxon>
        <taxon>Bacillati</taxon>
        <taxon>Bacillota</taxon>
        <taxon>Clostridia</taxon>
        <taxon>Christensenellales</taxon>
        <taxon>Christensenellaceae</taxon>
        <taxon>Luoshenia</taxon>
    </lineage>
</organism>
<name>A0A926D2H9_9FIRM</name>
<evidence type="ECO:0000313" key="16">
    <source>
        <dbReference type="Proteomes" id="UP000654279"/>
    </source>
</evidence>
<evidence type="ECO:0000256" key="7">
    <source>
        <dbReference type="ARBA" id="ARBA00023065"/>
    </source>
</evidence>
<evidence type="ECO:0000313" key="15">
    <source>
        <dbReference type="EMBL" id="MBC8530142.1"/>
    </source>
</evidence>
<evidence type="ECO:0000256" key="9">
    <source>
        <dbReference type="ARBA" id="ARBA00023310"/>
    </source>
</evidence>
<comment type="subunit">
    <text evidence="12">F-type ATPases have 2 components, F(1) - the catalytic core - and F(0) - the membrane proton channel. F(1) has five subunits: alpha(3), beta(3), gamma(1), delta(1), epsilon(1). F(0) has three main subunits: a(1), b(2) and c(10-14). The alpha and beta chains form an alternating ring which encloses part of the gamma chain. F(1) is attached to F(0) by a central stalk formed by the gamma and epsilon chains, while a peripheral stalk is formed by the delta and b chains.</text>
</comment>
<evidence type="ECO:0000256" key="6">
    <source>
        <dbReference type="ARBA" id="ARBA00022989"/>
    </source>
</evidence>
<comment type="similarity">
    <text evidence="1 12 13">Belongs to the ATPase B chain family.</text>
</comment>
<keyword evidence="16" id="KW-1185">Reference proteome</keyword>
<dbReference type="GO" id="GO:0045259">
    <property type="term" value="C:proton-transporting ATP synthase complex"/>
    <property type="evidence" value="ECO:0007669"/>
    <property type="project" value="UniProtKB-KW"/>
</dbReference>
<keyword evidence="14" id="KW-0175">Coiled coil</keyword>
<feature type="coiled-coil region" evidence="14">
    <location>
        <begin position="59"/>
        <end position="123"/>
    </location>
</feature>
<dbReference type="RefSeq" id="WP_249285881.1">
    <property type="nucleotide sequence ID" value="NZ_JACRSO010000006.1"/>
</dbReference>
<keyword evidence="12" id="KW-1003">Cell membrane</keyword>
<keyword evidence="8 12" id="KW-0472">Membrane</keyword>
<comment type="function">
    <text evidence="12">Component of the F(0) channel, it forms part of the peripheral stalk, linking F(1) to F(0).</text>
</comment>
<gene>
    <name evidence="12 15" type="primary">atpF</name>
    <name evidence="15" type="ORF">H8699_11935</name>
</gene>
<dbReference type="AlphaFoldDB" id="A0A926D2H9"/>
<dbReference type="EMBL" id="JACRSO010000006">
    <property type="protein sequence ID" value="MBC8530142.1"/>
    <property type="molecule type" value="Genomic_DNA"/>
</dbReference>
<dbReference type="PANTHER" id="PTHR33445">
    <property type="entry name" value="ATP SYNTHASE SUBUNIT B', CHLOROPLASTIC"/>
    <property type="match status" value="1"/>
</dbReference>
<accession>A0A926D2H9</accession>
<evidence type="ECO:0000256" key="10">
    <source>
        <dbReference type="ARBA" id="ARBA00025198"/>
    </source>
</evidence>
<dbReference type="GO" id="GO:0046933">
    <property type="term" value="F:proton-transporting ATP synthase activity, rotational mechanism"/>
    <property type="evidence" value="ECO:0007669"/>
    <property type="project" value="UniProtKB-UniRule"/>
</dbReference>
<dbReference type="PANTHER" id="PTHR33445:SF2">
    <property type="entry name" value="ATP SYNTHASE SUBUNIT B', CHLOROPLASTIC"/>
    <property type="match status" value="1"/>
</dbReference>
<keyword evidence="9 12" id="KW-0066">ATP synthesis</keyword>
<keyword evidence="6 12" id="KW-1133">Transmembrane helix</keyword>
<dbReference type="Pfam" id="PF00430">
    <property type="entry name" value="ATP-synt_B"/>
    <property type="match status" value="1"/>
</dbReference>
<evidence type="ECO:0000256" key="11">
    <source>
        <dbReference type="ARBA" id="ARBA00037847"/>
    </source>
</evidence>
<dbReference type="GO" id="GO:0005886">
    <property type="term" value="C:plasma membrane"/>
    <property type="evidence" value="ECO:0007669"/>
    <property type="project" value="UniProtKB-SubCell"/>
</dbReference>
<comment type="function">
    <text evidence="10 12">F(1)F(0) ATP synthase produces ATP from ADP in the presence of a proton or sodium gradient. F-type ATPases consist of two structural domains, F(1) containing the extramembraneous catalytic core and F(0) containing the membrane proton channel, linked together by a central stalk and a peripheral stalk. During catalysis, ATP synthesis in the catalytic domain of F(1) is coupled via a rotary mechanism of the central stalk subunits to proton translocation.</text>
</comment>
<dbReference type="NCBIfam" id="TIGR01144">
    <property type="entry name" value="ATP_synt_b"/>
    <property type="match status" value="1"/>
</dbReference>